<dbReference type="EMBL" id="CP003349">
    <property type="protein sequence ID" value="AFD07270.1"/>
    <property type="molecule type" value="Genomic_DNA"/>
</dbReference>
<dbReference type="HOGENOM" id="CLU_105087_3_0_10"/>
<sequence>MPLSTFTSMEPINESLAAFIAEQTVLTIATTVNDEPHCTPVYFAFDPNNNWLIFKSSSDTKHVEEMSVNPFVAGSILPDHSTVGTTIGVQFKGKVHVCNETHAAAKDIFYKKYPFAIAITGNIWVIQVTFFKFTNNKLGFGKKIVWSRTK</sequence>
<organism evidence="2 3">
    <name type="scientific">Solitalea canadensis (strain ATCC 29591 / DSM 3403 / JCM 21819 / LMG 8368 / NBRC 15130 / NCIMB 12057 / USAM 9D)</name>
    <name type="common">Flexibacter canadensis</name>
    <dbReference type="NCBI Taxonomy" id="929556"/>
    <lineage>
        <taxon>Bacteria</taxon>
        <taxon>Pseudomonadati</taxon>
        <taxon>Bacteroidota</taxon>
        <taxon>Sphingobacteriia</taxon>
        <taxon>Sphingobacteriales</taxon>
        <taxon>Sphingobacteriaceae</taxon>
        <taxon>Solitalea</taxon>
    </lineage>
</organism>
<evidence type="ECO:0000259" key="1">
    <source>
        <dbReference type="Pfam" id="PF01243"/>
    </source>
</evidence>
<dbReference type="AlphaFoldDB" id="H8KR64"/>
<dbReference type="eggNOG" id="COG3787">
    <property type="taxonomic scope" value="Bacteria"/>
</dbReference>
<keyword evidence="3" id="KW-1185">Reference proteome</keyword>
<dbReference type="Proteomes" id="UP000007590">
    <property type="component" value="Chromosome"/>
</dbReference>
<name>H8KR64_SOLCM</name>
<gene>
    <name evidence="2" type="ordered locus">Solca_2227</name>
</gene>
<reference evidence="2" key="1">
    <citation type="submission" date="2012-02" db="EMBL/GenBank/DDBJ databases">
        <title>The complete genome of Solitalea canadensis DSM 3403.</title>
        <authorList>
            <consortium name="US DOE Joint Genome Institute (JGI-PGF)"/>
            <person name="Lucas S."/>
            <person name="Copeland A."/>
            <person name="Lapidus A."/>
            <person name="Glavina del Rio T."/>
            <person name="Dalin E."/>
            <person name="Tice H."/>
            <person name="Bruce D."/>
            <person name="Goodwin L."/>
            <person name="Pitluck S."/>
            <person name="Peters L."/>
            <person name="Ovchinnikova G."/>
            <person name="Lu M."/>
            <person name="Kyrpides N."/>
            <person name="Mavromatis K."/>
            <person name="Ivanova N."/>
            <person name="Brettin T."/>
            <person name="Detter J.C."/>
            <person name="Han C."/>
            <person name="Larimer F."/>
            <person name="Land M."/>
            <person name="Hauser L."/>
            <person name="Markowitz V."/>
            <person name="Cheng J.-F."/>
            <person name="Hugenholtz P."/>
            <person name="Woyke T."/>
            <person name="Wu D."/>
            <person name="Spring S."/>
            <person name="Schroeder M."/>
            <person name="Kopitz M."/>
            <person name="Brambilla E."/>
            <person name="Klenk H.-P."/>
            <person name="Eisen J.A."/>
        </authorList>
    </citation>
    <scope>NUCLEOTIDE SEQUENCE</scope>
    <source>
        <strain evidence="2">DSM 3403</strain>
    </source>
</reference>
<evidence type="ECO:0000313" key="3">
    <source>
        <dbReference type="Proteomes" id="UP000007590"/>
    </source>
</evidence>
<dbReference type="Pfam" id="PF01243">
    <property type="entry name" value="PNPOx_N"/>
    <property type="match status" value="1"/>
</dbReference>
<evidence type="ECO:0000313" key="2">
    <source>
        <dbReference type="EMBL" id="AFD07270.1"/>
    </source>
</evidence>
<dbReference type="KEGG" id="scn:Solca_2227"/>
<dbReference type="SUPFAM" id="SSF50475">
    <property type="entry name" value="FMN-binding split barrel"/>
    <property type="match status" value="1"/>
</dbReference>
<dbReference type="InterPro" id="IPR012349">
    <property type="entry name" value="Split_barrel_FMN-bd"/>
</dbReference>
<proteinExistence type="predicted"/>
<dbReference type="STRING" id="929556.Solca_2227"/>
<dbReference type="Gene3D" id="2.30.110.10">
    <property type="entry name" value="Electron Transport, Fmn-binding Protein, Chain A"/>
    <property type="match status" value="1"/>
</dbReference>
<feature type="domain" description="Pyridoxamine 5'-phosphate oxidase N-terminal" evidence="1">
    <location>
        <begin position="13"/>
        <end position="106"/>
    </location>
</feature>
<dbReference type="InterPro" id="IPR011576">
    <property type="entry name" value="Pyridox_Oxase_N"/>
</dbReference>
<protein>
    <recommendedName>
        <fullName evidence="1">Pyridoxamine 5'-phosphate oxidase N-terminal domain-containing protein</fullName>
    </recommendedName>
</protein>
<accession>H8KR64</accession>